<evidence type="ECO:0000313" key="3">
    <source>
        <dbReference type="EMBL" id="CAD6184990.1"/>
    </source>
</evidence>
<evidence type="ECO:0000259" key="2">
    <source>
        <dbReference type="Pfam" id="PF10192"/>
    </source>
</evidence>
<feature type="transmembrane region" description="Helical" evidence="1">
    <location>
        <begin position="250"/>
        <end position="271"/>
    </location>
</feature>
<feature type="transmembrane region" description="Helical" evidence="1">
    <location>
        <begin position="392"/>
        <end position="413"/>
    </location>
</feature>
<proteinExistence type="predicted"/>
<dbReference type="GO" id="GO:0007186">
    <property type="term" value="P:G protein-coupled receptor signaling pathway"/>
    <property type="evidence" value="ECO:0007669"/>
    <property type="project" value="InterPro"/>
</dbReference>
<comment type="caution">
    <text evidence="3">The sequence shown here is derived from an EMBL/GenBank/DDBJ whole genome shotgun (WGS) entry which is preliminary data.</text>
</comment>
<evidence type="ECO:0000313" key="4">
    <source>
        <dbReference type="Proteomes" id="UP000835052"/>
    </source>
</evidence>
<dbReference type="PANTHER" id="PTHR23252">
    <property type="entry name" value="INTIMAL THICKNESS RECEPTOR-RELATED"/>
    <property type="match status" value="1"/>
</dbReference>
<keyword evidence="1" id="KW-1133">Transmembrane helix</keyword>
<feature type="transmembrane region" description="Helical" evidence="1">
    <location>
        <begin position="211"/>
        <end position="229"/>
    </location>
</feature>
<feature type="transmembrane region" description="Helical" evidence="1">
    <location>
        <begin position="277"/>
        <end position="299"/>
    </location>
</feature>
<feature type="domain" description="GPR180/TMEM145 transmembrane" evidence="2">
    <location>
        <begin position="219"/>
        <end position="437"/>
    </location>
</feature>
<organism evidence="3 4">
    <name type="scientific">Caenorhabditis auriculariae</name>
    <dbReference type="NCBI Taxonomy" id="2777116"/>
    <lineage>
        <taxon>Eukaryota</taxon>
        <taxon>Metazoa</taxon>
        <taxon>Ecdysozoa</taxon>
        <taxon>Nematoda</taxon>
        <taxon>Chromadorea</taxon>
        <taxon>Rhabditida</taxon>
        <taxon>Rhabditina</taxon>
        <taxon>Rhabditomorpha</taxon>
        <taxon>Rhabditoidea</taxon>
        <taxon>Rhabditidae</taxon>
        <taxon>Peloderinae</taxon>
        <taxon>Caenorhabditis</taxon>
    </lineage>
</organism>
<feature type="transmembrane region" description="Helical" evidence="1">
    <location>
        <begin position="353"/>
        <end position="371"/>
    </location>
</feature>
<dbReference type="InterPro" id="IPR019336">
    <property type="entry name" value="GPR180/TMEM145_TM"/>
</dbReference>
<keyword evidence="4" id="KW-1185">Reference proteome</keyword>
<dbReference type="InterPro" id="IPR047831">
    <property type="entry name" value="GPR180/TMEM145"/>
</dbReference>
<dbReference type="Pfam" id="PF10192">
    <property type="entry name" value="GPR180-TMEM145_TM"/>
    <property type="match status" value="1"/>
</dbReference>
<feature type="transmembrane region" description="Helical" evidence="1">
    <location>
        <begin position="419"/>
        <end position="442"/>
    </location>
</feature>
<protein>
    <recommendedName>
        <fullName evidence="2">GPR180/TMEM145 transmembrane domain-containing protein</fullName>
    </recommendedName>
</protein>
<gene>
    <name evidence="3" type="ORF">CAUJ_LOCUS909</name>
</gene>
<name>A0A8S1GTK6_9PELO</name>
<dbReference type="Proteomes" id="UP000835052">
    <property type="component" value="Unassembled WGS sequence"/>
</dbReference>
<feature type="transmembrane region" description="Helical" evidence="1">
    <location>
        <begin position="319"/>
        <end position="341"/>
    </location>
</feature>
<keyword evidence="1" id="KW-0812">Transmembrane</keyword>
<sequence length="497" mass="56816">MAGSGGNFTSCWFFSNSAHIQGKWNPREERALIVTKFGFQQTKIGDEKNTRGFLYGHVTTQAPYNYSSPVLLVLASKKSIAYFRSDSEYGMSCGSMLKNISKEGFESKCFSNGTSDVFRWVPCPQGHLCKDEDNASNVIPGYQMTLQVQESYSPEYWYVILLACKLNENCAWESSNPDLTIEYDLWLTNGRPNSKEASFFTFNFSFDEQNTVQILLITVIMYAFLAMLLSRVRAKTRHHALPPRTRLLSYIVTAKMVGSALQCINVLVYAYDGQGVFLARVAGEIIRVGCVEMMCLLLLMLARGWDITQSTEALNTNCLALWGFLALLDLFFFCCNFIFVYDTLHDVDVFSAWPGHGMIAIRIFYAMWFLIEIRRLIDREQNEEKAVFLANFGAGFLVWFISLPMIGIVVSLVSQQWRFSLILALTSLANFSALACLVHQFWPTSSYRKFYADYMSAHRRLSRTESHEMTEYELMLFYEESESENDYPDADSHLNVI</sequence>
<dbReference type="AlphaFoldDB" id="A0A8S1GTK6"/>
<keyword evidence="1" id="KW-0472">Membrane</keyword>
<reference evidence="3" key="1">
    <citation type="submission" date="2020-10" db="EMBL/GenBank/DDBJ databases">
        <authorList>
            <person name="Kikuchi T."/>
        </authorList>
    </citation>
    <scope>NUCLEOTIDE SEQUENCE</scope>
    <source>
        <strain evidence="3">NKZ352</strain>
    </source>
</reference>
<dbReference type="EMBL" id="CAJGYM010000002">
    <property type="protein sequence ID" value="CAD6184990.1"/>
    <property type="molecule type" value="Genomic_DNA"/>
</dbReference>
<dbReference type="OrthoDB" id="45670at2759"/>
<dbReference type="PANTHER" id="PTHR23252:SF43">
    <property type="entry name" value="INTIMAL THICKNESS RELATED RECEPTOR IRP DOMAIN-CONTAINING PROTEIN"/>
    <property type="match status" value="1"/>
</dbReference>
<evidence type="ECO:0000256" key="1">
    <source>
        <dbReference type="SAM" id="Phobius"/>
    </source>
</evidence>
<dbReference type="GO" id="GO:0019236">
    <property type="term" value="P:response to pheromone"/>
    <property type="evidence" value="ECO:0007669"/>
    <property type="project" value="InterPro"/>
</dbReference>
<accession>A0A8S1GTK6</accession>